<organism evidence="1 2">
    <name type="scientific">Hyella patelloides LEGE 07179</name>
    <dbReference type="NCBI Taxonomy" id="945734"/>
    <lineage>
        <taxon>Bacteria</taxon>
        <taxon>Bacillati</taxon>
        <taxon>Cyanobacteriota</taxon>
        <taxon>Cyanophyceae</taxon>
        <taxon>Pleurocapsales</taxon>
        <taxon>Hyellaceae</taxon>
        <taxon>Hyella</taxon>
    </lineage>
</organism>
<dbReference type="Proteomes" id="UP000320055">
    <property type="component" value="Unassembled WGS sequence"/>
</dbReference>
<dbReference type="AlphaFoldDB" id="A0A563W0T7"/>
<dbReference type="EMBL" id="CAACVJ010000544">
    <property type="protein sequence ID" value="VEP17308.1"/>
    <property type="molecule type" value="Genomic_DNA"/>
</dbReference>
<reference evidence="1 2" key="1">
    <citation type="submission" date="2019-01" db="EMBL/GenBank/DDBJ databases">
        <authorList>
            <person name="Brito A."/>
        </authorList>
    </citation>
    <scope>NUCLEOTIDE SEQUENCE [LARGE SCALE GENOMIC DNA]</scope>
    <source>
        <strain evidence="1">1</strain>
    </source>
</reference>
<gene>
    <name evidence="1" type="ORF">H1P_5890004</name>
</gene>
<evidence type="ECO:0000313" key="2">
    <source>
        <dbReference type="Proteomes" id="UP000320055"/>
    </source>
</evidence>
<evidence type="ECO:0000313" key="1">
    <source>
        <dbReference type="EMBL" id="VEP17308.1"/>
    </source>
</evidence>
<keyword evidence="2" id="KW-1185">Reference proteome</keyword>
<proteinExistence type="predicted"/>
<protein>
    <submittedName>
        <fullName evidence="1">Uncharacterized protein</fullName>
    </submittedName>
</protein>
<sequence length="38" mass="4255">MDDFLMVFIIIWYPPSNILVKAIAVIGSRAVAFVMSLL</sequence>
<accession>A0A563W0T7</accession>
<name>A0A563W0T7_9CYAN</name>